<feature type="region of interest" description="Disordered" evidence="1">
    <location>
        <begin position="224"/>
        <end position="255"/>
    </location>
</feature>
<dbReference type="PATRIC" id="fig|1638788.3.peg.317"/>
<evidence type="ECO:0000256" key="2">
    <source>
        <dbReference type="SAM" id="Phobius"/>
    </source>
</evidence>
<sequence>MAAHEIMTGKIIDRQTAGFLVLIIPLAVLIILVFTAWPLILLVFFLTLAVKVWQDYRWSKLSTVINPYFNQLLQDNQGCLTPIDLSAKANLTAKLARQFLDKKAEEFGAQKKAVGDKGMAYYFITASTLGSIFDESDPSLEEIGEKQIPAITASRFPLTNLEQSQEAKSPLIVAEKRENSVPEVPVISSSQPLTNLGKLFEEKEEENTAAIAVQETVIQEPEEIINPSLNSPDSSLSQSESEVKEESLTSDSETISSMSLADLAKRLGVTPAVLGRNKKNKSETEFADWSRIRDPDGIAWKFDAKNSLFVAN</sequence>
<evidence type="ECO:0000313" key="3">
    <source>
        <dbReference type="EMBL" id="AKV65544.1"/>
    </source>
</evidence>
<protein>
    <submittedName>
        <fullName evidence="3">Uncharacterized protein</fullName>
    </submittedName>
</protein>
<proteinExistence type="predicted"/>
<organism evidence="3 4">
    <name type="scientific">Microcystis panniformis FACHB-1757</name>
    <dbReference type="NCBI Taxonomy" id="1638788"/>
    <lineage>
        <taxon>Bacteria</taxon>
        <taxon>Bacillati</taxon>
        <taxon>Cyanobacteriota</taxon>
        <taxon>Cyanophyceae</taxon>
        <taxon>Oscillatoriophycideae</taxon>
        <taxon>Chroococcales</taxon>
        <taxon>Microcystaceae</taxon>
        <taxon>Microcystis</taxon>
    </lineage>
</organism>
<feature type="compositionally biased region" description="Low complexity" evidence="1">
    <location>
        <begin position="228"/>
        <end position="240"/>
    </location>
</feature>
<dbReference type="Proteomes" id="UP000068167">
    <property type="component" value="Chromosome"/>
</dbReference>
<dbReference type="KEGG" id="mpk:VL20_315"/>
<evidence type="ECO:0000256" key="1">
    <source>
        <dbReference type="SAM" id="MobiDB-lite"/>
    </source>
</evidence>
<name>A0A0K1RUH6_9CHRO</name>
<reference evidence="3 4" key="1">
    <citation type="journal article" date="2016" name="Stand. Genomic Sci.">
        <title>Complete genome sequence and genomic characterization of Microcystis panniformis FACHB 1757 by third-generation sequencing.</title>
        <authorList>
            <person name="Zhang J.Y."/>
            <person name="Guan R."/>
            <person name="Zhang H.J."/>
            <person name="Li H."/>
            <person name="Xiao P."/>
            <person name="Yu G.L."/>
            <person name="Du L."/>
            <person name="Cao D.M."/>
            <person name="Zhu B.C."/>
            <person name="Li R.H."/>
            <person name="Lu Z.H."/>
        </authorList>
    </citation>
    <scope>NUCLEOTIDE SEQUENCE [LARGE SCALE GENOMIC DNA]</scope>
    <source>
        <strain evidence="3 4">FACHB-1757</strain>
    </source>
</reference>
<keyword evidence="4" id="KW-1185">Reference proteome</keyword>
<evidence type="ECO:0000313" key="4">
    <source>
        <dbReference type="Proteomes" id="UP000068167"/>
    </source>
</evidence>
<keyword evidence="2" id="KW-1133">Transmembrane helix</keyword>
<feature type="transmembrane region" description="Helical" evidence="2">
    <location>
        <begin position="17"/>
        <end position="50"/>
    </location>
</feature>
<dbReference type="AlphaFoldDB" id="A0A0K1RUH6"/>
<keyword evidence="2" id="KW-0472">Membrane</keyword>
<dbReference type="EMBL" id="CP011339">
    <property type="protein sequence ID" value="AKV65544.1"/>
    <property type="molecule type" value="Genomic_DNA"/>
</dbReference>
<keyword evidence="2" id="KW-0812">Transmembrane</keyword>
<gene>
    <name evidence="3" type="ORF">VL20_315</name>
</gene>
<accession>A0A0K1RUH6</accession>